<dbReference type="InParanoid" id="A7E659"/>
<dbReference type="GeneID" id="5494330"/>
<dbReference type="AlphaFoldDB" id="A7E659"/>
<proteinExistence type="predicted"/>
<name>A7E659_SCLS1</name>
<dbReference type="KEGG" id="ssl:SS1G_00784"/>
<sequence length="74" mass="8534">MTMIMKLKWYCLWIEAVETECLELGSDLSATAHSPNIHCTTPRRNPPNGLPLIHRQDGLREKQFYAFSGFLINK</sequence>
<dbReference type="HOGENOM" id="CLU_2689283_0_0_1"/>
<dbReference type="Proteomes" id="UP000001312">
    <property type="component" value="Unassembled WGS sequence"/>
</dbReference>
<keyword evidence="3" id="KW-1185">Reference proteome</keyword>
<evidence type="ECO:0000256" key="1">
    <source>
        <dbReference type="SAM" id="SignalP"/>
    </source>
</evidence>
<gene>
    <name evidence="2" type="ORF">SS1G_00784</name>
</gene>
<evidence type="ECO:0000313" key="3">
    <source>
        <dbReference type="Proteomes" id="UP000001312"/>
    </source>
</evidence>
<feature type="signal peptide" evidence="1">
    <location>
        <begin position="1"/>
        <end position="19"/>
    </location>
</feature>
<organism evidence="2 3">
    <name type="scientific">Sclerotinia sclerotiorum (strain ATCC 18683 / 1980 / Ss-1)</name>
    <name type="common">White mold</name>
    <name type="synonym">Whetzelinia sclerotiorum</name>
    <dbReference type="NCBI Taxonomy" id="665079"/>
    <lineage>
        <taxon>Eukaryota</taxon>
        <taxon>Fungi</taxon>
        <taxon>Dikarya</taxon>
        <taxon>Ascomycota</taxon>
        <taxon>Pezizomycotina</taxon>
        <taxon>Leotiomycetes</taxon>
        <taxon>Helotiales</taxon>
        <taxon>Sclerotiniaceae</taxon>
        <taxon>Sclerotinia</taxon>
    </lineage>
</organism>
<accession>A7E659</accession>
<evidence type="ECO:0000313" key="2">
    <source>
        <dbReference type="EMBL" id="EDN91381.1"/>
    </source>
</evidence>
<keyword evidence="1" id="KW-0732">Signal</keyword>
<protein>
    <submittedName>
        <fullName evidence="2">Uncharacterized protein</fullName>
    </submittedName>
</protein>
<dbReference type="RefSeq" id="XP_001598695.1">
    <property type="nucleotide sequence ID" value="XM_001598645.1"/>
</dbReference>
<reference evidence="3" key="1">
    <citation type="journal article" date="2011" name="PLoS Genet.">
        <title>Genomic analysis of the necrotrophic fungal pathogens Sclerotinia sclerotiorum and Botrytis cinerea.</title>
        <authorList>
            <person name="Amselem J."/>
            <person name="Cuomo C.A."/>
            <person name="van Kan J.A."/>
            <person name="Viaud M."/>
            <person name="Benito E.P."/>
            <person name="Couloux A."/>
            <person name="Coutinho P.M."/>
            <person name="de Vries R.P."/>
            <person name="Dyer P.S."/>
            <person name="Fillinger S."/>
            <person name="Fournier E."/>
            <person name="Gout L."/>
            <person name="Hahn M."/>
            <person name="Kohn L."/>
            <person name="Lapalu N."/>
            <person name="Plummer K.M."/>
            <person name="Pradier J.M."/>
            <person name="Quevillon E."/>
            <person name="Sharon A."/>
            <person name="Simon A."/>
            <person name="ten Have A."/>
            <person name="Tudzynski B."/>
            <person name="Tudzynski P."/>
            <person name="Wincker P."/>
            <person name="Andrew M."/>
            <person name="Anthouard V."/>
            <person name="Beever R.E."/>
            <person name="Beffa R."/>
            <person name="Benoit I."/>
            <person name="Bouzid O."/>
            <person name="Brault B."/>
            <person name="Chen Z."/>
            <person name="Choquer M."/>
            <person name="Collemare J."/>
            <person name="Cotton P."/>
            <person name="Danchin E.G."/>
            <person name="Da Silva C."/>
            <person name="Gautier A."/>
            <person name="Giraud C."/>
            <person name="Giraud T."/>
            <person name="Gonzalez C."/>
            <person name="Grossetete S."/>
            <person name="Guldener U."/>
            <person name="Henrissat B."/>
            <person name="Howlett B.J."/>
            <person name="Kodira C."/>
            <person name="Kretschmer M."/>
            <person name="Lappartient A."/>
            <person name="Leroch M."/>
            <person name="Levis C."/>
            <person name="Mauceli E."/>
            <person name="Neuveglise C."/>
            <person name="Oeser B."/>
            <person name="Pearson M."/>
            <person name="Poulain J."/>
            <person name="Poussereau N."/>
            <person name="Quesneville H."/>
            <person name="Rascle C."/>
            <person name="Schumacher J."/>
            <person name="Segurens B."/>
            <person name="Sexton A."/>
            <person name="Silva E."/>
            <person name="Sirven C."/>
            <person name="Soanes D.M."/>
            <person name="Talbot N.J."/>
            <person name="Templeton M."/>
            <person name="Yandava C."/>
            <person name="Yarden O."/>
            <person name="Zeng Q."/>
            <person name="Rollins J.A."/>
            <person name="Lebrun M.H."/>
            <person name="Dickman M."/>
        </authorList>
    </citation>
    <scope>NUCLEOTIDE SEQUENCE [LARGE SCALE GENOMIC DNA]</scope>
    <source>
        <strain evidence="3">ATCC 18683 / 1980 / Ss-1</strain>
    </source>
</reference>
<feature type="chain" id="PRO_5002708200" evidence="1">
    <location>
        <begin position="20"/>
        <end position="74"/>
    </location>
</feature>
<dbReference type="EMBL" id="CH476621">
    <property type="protein sequence ID" value="EDN91381.1"/>
    <property type="molecule type" value="Genomic_DNA"/>
</dbReference>